<comment type="pathway">
    <text evidence="1 9">Cell wall biogenesis; peptidoglycan biosynthesis.</text>
</comment>
<dbReference type="GO" id="GO:0005576">
    <property type="term" value="C:extracellular region"/>
    <property type="evidence" value="ECO:0007669"/>
    <property type="project" value="TreeGrafter"/>
</dbReference>
<dbReference type="Gene3D" id="2.40.440.10">
    <property type="entry name" value="L,D-transpeptidase catalytic domain-like"/>
    <property type="match status" value="1"/>
</dbReference>
<reference evidence="12" key="1">
    <citation type="submission" date="2016-07" db="EMBL/GenBank/DDBJ databases">
        <authorList>
            <person name="Florea S."/>
            <person name="Webb J.S."/>
            <person name="Jaromczyk J."/>
            <person name="Schardl C.L."/>
        </authorList>
    </citation>
    <scope>NUCLEOTIDE SEQUENCE [LARGE SCALE GENOMIC DNA]</scope>
    <source>
        <strain evidence="12">Z6</strain>
    </source>
</reference>
<organism evidence="11 12">
    <name type="scientific">Orenia metallireducens</name>
    <dbReference type="NCBI Taxonomy" id="1413210"/>
    <lineage>
        <taxon>Bacteria</taxon>
        <taxon>Bacillati</taxon>
        <taxon>Bacillota</taxon>
        <taxon>Clostridia</taxon>
        <taxon>Halanaerobiales</taxon>
        <taxon>Halobacteroidaceae</taxon>
        <taxon>Orenia</taxon>
    </lineage>
</organism>
<evidence type="ECO:0000256" key="4">
    <source>
        <dbReference type="ARBA" id="ARBA00022679"/>
    </source>
</evidence>
<dbReference type="InterPro" id="IPR038063">
    <property type="entry name" value="Transpep_catalytic_dom"/>
</dbReference>
<protein>
    <recommendedName>
        <fullName evidence="10">L,D-TPase catalytic domain-containing protein</fullName>
    </recommendedName>
</protein>
<keyword evidence="3" id="KW-0328">Glycosyltransferase</keyword>
<evidence type="ECO:0000313" key="11">
    <source>
        <dbReference type="EMBL" id="OCL26380.1"/>
    </source>
</evidence>
<gene>
    <name evidence="11" type="ORF">U472_10270</name>
</gene>
<dbReference type="SUPFAM" id="SSF141523">
    <property type="entry name" value="L,D-transpeptidase catalytic domain-like"/>
    <property type="match status" value="1"/>
</dbReference>
<sequence>MIWTTLILIDSYSPVVKDKQESFSNRVRNEKYNYQEIQTYLENNSWNKREKRMINKSAMLNKIRTALLLYLEDNHQLPQNLNELLGEYLIEVPVDRDILSYTNSRINLLKDITKILKESNLNQNKLSAFKPYSLLVDSLAKRIYLMQGENIVKGYPIGVGGVESPTPKGEFRIKNKLKLSGKEQKVYGDYWIGIDLWTKGGGYGIHGSTDQEVPVSKQNSRGCIRMRAADLQELYQLIPLRTKIIIK</sequence>
<keyword evidence="8 9" id="KW-0961">Cell wall biogenesis/degradation</keyword>
<evidence type="ECO:0000256" key="9">
    <source>
        <dbReference type="PROSITE-ProRule" id="PRU01373"/>
    </source>
</evidence>
<dbReference type="InterPro" id="IPR050979">
    <property type="entry name" value="LD-transpeptidase"/>
</dbReference>
<dbReference type="PANTHER" id="PTHR30582:SF24">
    <property type="entry name" value="L,D-TRANSPEPTIDASE ERFK_SRFK-RELATED"/>
    <property type="match status" value="1"/>
</dbReference>
<dbReference type="UniPathway" id="UPA00219"/>
<accession>A0A1C0A835</accession>
<dbReference type="Pfam" id="PF03734">
    <property type="entry name" value="YkuD"/>
    <property type="match status" value="1"/>
</dbReference>
<dbReference type="GO" id="GO:0018104">
    <property type="term" value="P:peptidoglycan-protein cross-linking"/>
    <property type="evidence" value="ECO:0007669"/>
    <property type="project" value="TreeGrafter"/>
</dbReference>
<name>A0A1C0A835_9FIRM</name>
<feature type="active site" description="Proton donor/acceptor" evidence="9">
    <location>
        <position position="206"/>
    </location>
</feature>
<dbReference type="EMBL" id="LWDV01000009">
    <property type="protein sequence ID" value="OCL26380.1"/>
    <property type="molecule type" value="Genomic_DNA"/>
</dbReference>
<keyword evidence="7 9" id="KW-0573">Peptidoglycan synthesis</keyword>
<evidence type="ECO:0000256" key="6">
    <source>
        <dbReference type="ARBA" id="ARBA00022960"/>
    </source>
</evidence>
<evidence type="ECO:0000256" key="1">
    <source>
        <dbReference type="ARBA" id="ARBA00004752"/>
    </source>
</evidence>
<dbReference type="GO" id="GO:0016757">
    <property type="term" value="F:glycosyltransferase activity"/>
    <property type="evidence" value="ECO:0007669"/>
    <property type="project" value="UniProtKB-KW"/>
</dbReference>
<dbReference type="GO" id="GO:0071972">
    <property type="term" value="F:peptidoglycan L,D-transpeptidase activity"/>
    <property type="evidence" value="ECO:0007669"/>
    <property type="project" value="TreeGrafter"/>
</dbReference>
<comment type="caution">
    <text evidence="11">The sequence shown here is derived from an EMBL/GenBank/DDBJ whole genome shotgun (WGS) entry which is preliminary data.</text>
</comment>
<feature type="active site" description="Nucleophile" evidence="9">
    <location>
        <position position="223"/>
    </location>
</feature>
<evidence type="ECO:0000256" key="7">
    <source>
        <dbReference type="ARBA" id="ARBA00022984"/>
    </source>
</evidence>
<dbReference type="GO" id="GO:0071555">
    <property type="term" value="P:cell wall organization"/>
    <property type="evidence" value="ECO:0007669"/>
    <property type="project" value="UniProtKB-UniRule"/>
</dbReference>
<dbReference type="PANTHER" id="PTHR30582">
    <property type="entry name" value="L,D-TRANSPEPTIDASE"/>
    <property type="match status" value="1"/>
</dbReference>
<dbReference type="CDD" id="cd16913">
    <property type="entry name" value="YkuD_like"/>
    <property type="match status" value="1"/>
</dbReference>
<proteinExistence type="inferred from homology"/>
<dbReference type="Proteomes" id="UP000093514">
    <property type="component" value="Unassembled WGS sequence"/>
</dbReference>
<evidence type="ECO:0000256" key="5">
    <source>
        <dbReference type="ARBA" id="ARBA00022801"/>
    </source>
</evidence>
<keyword evidence="4" id="KW-0808">Transferase</keyword>
<evidence type="ECO:0000259" key="10">
    <source>
        <dbReference type="PROSITE" id="PS52029"/>
    </source>
</evidence>
<dbReference type="AlphaFoldDB" id="A0A1C0A835"/>
<keyword evidence="6 9" id="KW-0133">Cell shape</keyword>
<feature type="domain" description="L,D-TPase catalytic" evidence="10">
    <location>
        <begin position="132"/>
        <end position="247"/>
    </location>
</feature>
<evidence type="ECO:0000256" key="3">
    <source>
        <dbReference type="ARBA" id="ARBA00022676"/>
    </source>
</evidence>
<dbReference type="InterPro" id="IPR005490">
    <property type="entry name" value="LD_TPept_cat_dom"/>
</dbReference>
<keyword evidence="5" id="KW-0378">Hydrolase</keyword>
<evidence type="ECO:0000256" key="8">
    <source>
        <dbReference type="ARBA" id="ARBA00023316"/>
    </source>
</evidence>
<evidence type="ECO:0000256" key="2">
    <source>
        <dbReference type="ARBA" id="ARBA00005992"/>
    </source>
</evidence>
<dbReference type="PROSITE" id="PS52029">
    <property type="entry name" value="LD_TPASE"/>
    <property type="match status" value="1"/>
</dbReference>
<reference evidence="11 12" key="2">
    <citation type="submission" date="2016-08" db="EMBL/GenBank/DDBJ databases">
        <title>Orenia metallireducens sp. nov. strain Z6, a Novel Metal-reducing Firmicute from the Deep Subsurface.</title>
        <authorList>
            <person name="Maxim B.I."/>
            <person name="Kenneth K."/>
            <person name="Flynn T.M."/>
            <person name="Oloughlin E.J."/>
            <person name="Locke R.A."/>
            <person name="Weber J.R."/>
            <person name="Egan S.M."/>
            <person name="Mackie R.I."/>
            <person name="Cann I.K."/>
        </authorList>
    </citation>
    <scope>NUCLEOTIDE SEQUENCE [LARGE SCALE GENOMIC DNA]</scope>
    <source>
        <strain evidence="11 12">Z6</strain>
    </source>
</reference>
<dbReference type="GO" id="GO:0008360">
    <property type="term" value="P:regulation of cell shape"/>
    <property type="evidence" value="ECO:0007669"/>
    <property type="project" value="UniProtKB-UniRule"/>
</dbReference>
<keyword evidence="12" id="KW-1185">Reference proteome</keyword>
<evidence type="ECO:0000313" key="12">
    <source>
        <dbReference type="Proteomes" id="UP000093514"/>
    </source>
</evidence>
<comment type="similarity">
    <text evidence="2">Belongs to the YkuD family.</text>
</comment>